<sequence length="51" mass="5810">MAHFIGGMEFLMCSIVNEFVERAVTLFNIYFIMNKLVGAIVTSAIKNIRKK</sequence>
<evidence type="ECO:0000313" key="3">
    <source>
        <dbReference type="Proteomes" id="UP000012047"/>
    </source>
</evidence>
<feature type="transmembrane region" description="Helical" evidence="1">
    <location>
        <begin position="27"/>
        <end position="45"/>
    </location>
</feature>
<accession>D0SDN2</accession>
<gene>
    <name evidence="2" type="ORF">HMPREF0016_01955</name>
</gene>
<evidence type="ECO:0000256" key="1">
    <source>
        <dbReference type="SAM" id="Phobius"/>
    </source>
</evidence>
<evidence type="ECO:0000313" key="2">
    <source>
        <dbReference type="EMBL" id="EEY96237.1"/>
    </source>
</evidence>
<keyword evidence="1" id="KW-0812">Transmembrane</keyword>
<dbReference type="Proteomes" id="UP000012047">
    <property type="component" value="Unassembled WGS sequence"/>
</dbReference>
<keyword evidence="1" id="KW-1133">Transmembrane helix</keyword>
<dbReference type="EMBL" id="GG704966">
    <property type="protein sequence ID" value="EEY96237.1"/>
    <property type="molecule type" value="Genomic_DNA"/>
</dbReference>
<keyword evidence="1" id="KW-0472">Membrane</keyword>
<organism evidence="2 3">
    <name type="scientific">Acinetobacter johnsonii SH046</name>
    <dbReference type="NCBI Taxonomy" id="575586"/>
    <lineage>
        <taxon>Bacteria</taxon>
        <taxon>Pseudomonadati</taxon>
        <taxon>Pseudomonadota</taxon>
        <taxon>Gammaproteobacteria</taxon>
        <taxon>Moraxellales</taxon>
        <taxon>Moraxellaceae</taxon>
        <taxon>Acinetobacter</taxon>
    </lineage>
</organism>
<proteinExistence type="predicted"/>
<reference evidence="3" key="1">
    <citation type="journal article" date="2012" name="PLoS ONE">
        <title>The success of Acinetobacter species; genetic, metabolic and virulence attributes.</title>
        <authorList>
            <person name="Peleg A.Y."/>
            <person name="de Breij A."/>
            <person name="Adams M.D."/>
            <person name="Cerqueira G.M."/>
            <person name="Mocali S."/>
            <person name="Galardini M."/>
            <person name="Nibbering P.H."/>
            <person name="Earl A.M."/>
            <person name="Ward D.V."/>
            <person name="Paterson D.L."/>
            <person name="Seifert H."/>
            <person name="Dijkshoorn L."/>
        </authorList>
    </citation>
    <scope>NUCLEOTIDE SEQUENCE [LARGE SCALE GENOMIC DNA]</scope>
    <source>
        <strain evidence="3">SH046</strain>
    </source>
</reference>
<name>D0SDN2_ACIJO</name>
<dbReference type="AlphaFoldDB" id="D0SDN2"/>
<protein>
    <submittedName>
        <fullName evidence="2">Uncharacterized protein</fullName>
    </submittedName>
</protein>
<dbReference type="HOGENOM" id="CLU_3094514_0_0_6"/>